<evidence type="ECO:0000256" key="4">
    <source>
        <dbReference type="ARBA" id="ARBA00022771"/>
    </source>
</evidence>
<evidence type="ECO:0000313" key="13">
    <source>
        <dbReference type="EMBL" id="KAK9721001.1"/>
    </source>
</evidence>
<dbReference type="PROSITE" id="PS00028">
    <property type="entry name" value="ZINC_FINGER_C2H2_1"/>
    <property type="match status" value="2"/>
</dbReference>
<dbReference type="PANTHER" id="PTHR16515:SF66">
    <property type="entry name" value="C2H2-TYPE DOMAIN-CONTAINING PROTEIN"/>
    <property type="match status" value="1"/>
</dbReference>
<evidence type="ECO:0000313" key="14">
    <source>
        <dbReference type="Proteomes" id="UP001458880"/>
    </source>
</evidence>
<dbReference type="InterPro" id="IPR013087">
    <property type="entry name" value="Znf_C2H2_type"/>
</dbReference>
<evidence type="ECO:0000259" key="12">
    <source>
        <dbReference type="PROSITE" id="PS50157"/>
    </source>
</evidence>
<feature type="domain" description="C2H2-type" evidence="12">
    <location>
        <begin position="193"/>
        <end position="220"/>
    </location>
</feature>
<sequence>MVLNNLYQCGVCANSCSSVVPLLQFHQILIEKLYDVLKIYVNPDGFPRFACQDCLEKIEIFDTLIAELLKGQEHFYALKENMLHDLDGNGKNRIKSEPHSFDCQCEKENMLHDLDGNGKNRIKSEPHSFDCQCDICTDKYGLQLLADVIEQKESQASRELPNATMDPSVNQLITEPTPSTSAGPSSSYKTKQLKCTYCPKMFSHRGDMNKHLRTHTGEQPFSCHICQRKFKHTSNLKRHLTVHSGDKPYICNLCGKKFNRKDKMESHRRTTWCRKHSSQQNDLNVMKD</sequence>
<name>A0AAW1KKS5_POPJA</name>
<dbReference type="EMBL" id="JASPKY010000205">
    <property type="protein sequence ID" value="KAK9721001.1"/>
    <property type="molecule type" value="Genomic_DNA"/>
</dbReference>
<comment type="caution">
    <text evidence="13">The sequence shown here is derived from an EMBL/GenBank/DDBJ whole genome shotgun (WGS) entry which is preliminary data.</text>
</comment>
<keyword evidence="7" id="KW-0238">DNA-binding</keyword>
<feature type="domain" description="C2H2-type" evidence="12">
    <location>
        <begin position="249"/>
        <end position="281"/>
    </location>
</feature>
<dbReference type="FunFam" id="3.30.160.60:FF:000100">
    <property type="entry name" value="Zinc finger 45-like"/>
    <property type="match status" value="1"/>
</dbReference>
<dbReference type="InterPro" id="IPR036236">
    <property type="entry name" value="Znf_C2H2_sf"/>
</dbReference>
<dbReference type="Gene3D" id="3.30.160.60">
    <property type="entry name" value="Classic Zinc Finger"/>
    <property type="match status" value="3"/>
</dbReference>
<dbReference type="FunFam" id="3.30.160.60:FF:000065">
    <property type="entry name" value="B-cell CLL/lymphoma 6, member B"/>
    <property type="match status" value="1"/>
</dbReference>
<dbReference type="GO" id="GO:0003677">
    <property type="term" value="F:DNA binding"/>
    <property type="evidence" value="ECO:0007669"/>
    <property type="project" value="UniProtKB-KW"/>
</dbReference>
<keyword evidence="9" id="KW-0539">Nucleus</keyword>
<evidence type="ECO:0000256" key="9">
    <source>
        <dbReference type="ARBA" id="ARBA00023242"/>
    </source>
</evidence>
<dbReference type="PROSITE" id="PS50157">
    <property type="entry name" value="ZINC_FINGER_C2H2_2"/>
    <property type="match status" value="3"/>
</dbReference>
<dbReference type="GO" id="GO:0008270">
    <property type="term" value="F:zinc ion binding"/>
    <property type="evidence" value="ECO:0007669"/>
    <property type="project" value="UniProtKB-KW"/>
</dbReference>
<evidence type="ECO:0000256" key="2">
    <source>
        <dbReference type="ARBA" id="ARBA00022723"/>
    </source>
</evidence>
<accession>A0AAW1KKS5</accession>
<evidence type="ECO:0000256" key="7">
    <source>
        <dbReference type="ARBA" id="ARBA00023125"/>
    </source>
</evidence>
<gene>
    <name evidence="13" type="ORF">QE152_g21818</name>
</gene>
<feature type="compositionally biased region" description="Polar residues" evidence="11">
    <location>
        <begin position="278"/>
        <end position="288"/>
    </location>
</feature>
<keyword evidence="3" id="KW-0677">Repeat</keyword>
<feature type="region of interest" description="Disordered" evidence="11">
    <location>
        <begin position="265"/>
        <end position="288"/>
    </location>
</feature>
<reference evidence="13 14" key="1">
    <citation type="journal article" date="2024" name="BMC Genomics">
        <title>De novo assembly and annotation of Popillia japonica's genome with initial clues to its potential as an invasive pest.</title>
        <authorList>
            <person name="Cucini C."/>
            <person name="Boschi S."/>
            <person name="Funari R."/>
            <person name="Cardaioli E."/>
            <person name="Iannotti N."/>
            <person name="Marturano G."/>
            <person name="Paoli F."/>
            <person name="Bruttini M."/>
            <person name="Carapelli A."/>
            <person name="Frati F."/>
            <person name="Nardi F."/>
        </authorList>
    </citation>
    <scope>NUCLEOTIDE SEQUENCE [LARGE SCALE GENOMIC DNA]</scope>
    <source>
        <strain evidence="13">DMR45628</strain>
    </source>
</reference>
<evidence type="ECO:0000256" key="3">
    <source>
        <dbReference type="ARBA" id="ARBA00022737"/>
    </source>
</evidence>
<proteinExistence type="predicted"/>
<dbReference type="GO" id="GO:0005634">
    <property type="term" value="C:nucleus"/>
    <property type="evidence" value="ECO:0007669"/>
    <property type="project" value="UniProtKB-SubCell"/>
</dbReference>
<keyword evidence="4 10" id="KW-0863">Zinc-finger</keyword>
<protein>
    <submittedName>
        <fullName evidence="13">Zinc finger, C2H2 type</fullName>
    </submittedName>
</protein>
<dbReference type="FunFam" id="3.30.160.60:FF:000325">
    <property type="entry name" value="ZFP90 zinc finger protein"/>
    <property type="match status" value="1"/>
</dbReference>
<dbReference type="SMART" id="SM00355">
    <property type="entry name" value="ZnF_C2H2"/>
    <property type="match status" value="3"/>
</dbReference>
<keyword evidence="6" id="KW-0805">Transcription regulation</keyword>
<comment type="subcellular location">
    <subcellularLocation>
        <location evidence="1">Nucleus</location>
    </subcellularLocation>
</comment>
<keyword evidence="5" id="KW-0862">Zinc</keyword>
<dbReference type="PANTHER" id="PTHR16515">
    <property type="entry name" value="PR DOMAIN ZINC FINGER PROTEIN"/>
    <property type="match status" value="1"/>
</dbReference>
<dbReference type="InterPro" id="IPR050331">
    <property type="entry name" value="Zinc_finger"/>
</dbReference>
<evidence type="ECO:0000256" key="6">
    <source>
        <dbReference type="ARBA" id="ARBA00023015"/>
    </source>
</evidence>
<dbReference type="SUPFAM" id="SSF57667">
    <property type="entry name" value="beta-beta-alpha zinc fingers"/>
    <property type="match status" value="2"/>
</dbReference>
<keyword evidence="2" id="KW-0479">Metal-binding</keyword>
<dbReference type="Pfam" id="PF00096">
    <property type="entry name" value="zf-C2H2"/>
    <property type="match status" value="3"/>
</dbReference>
<evidence type="ECO:0000256" key="11">
    <source>
        <dbReference type="SAM" id="MobiDB-lite"/>
    </source>
</evidence>
<evidence type="ECO:0000256" key="1">
    <source>
        <dbReference type="ARBA" id="ARBA00004123"/>
    </source>
</evidence>
<feature type="domain" description="C2H2-type" evidence="12">
    <location>
        <begin position="221"/>
        <end position="248"/>
    </location>
</feature>
<keyword evidence="8" id="KW-0804">Transcription</keyword>
<evidence type="ECO:0000256" key="8">
    <source>
        <dbReference type="ARBA" id="ARBA00023163"/>
    </source>
</evidence>
<keyword evidence="14" id="KW-1185">Reference proteome</keyword>
<evidence type="ECO:0000256" key="10">
    <source>
        <dbReference type="PROSITE-ProRule" id="PRU00042"/>
    </source>
</evidence>
<dbReference type="Proteomes" id="UP001458880">
    <property type="component" value="Unassembled WGS sequence"/>
</dbReference>
<dbReference type="AlphaFoldDB" id="A0AAW1KKS5"/>
<organism evidence="13 14">
    <name type="scientific">Popillia japonica</name>
    <name type="common">Japanese beetle</name>
    <dbReference type="NCBI Taxonomy" id="7064"/>
    <lineage>
        <taxon>Eukaryota</taxon>
        <taxon>Metazoa</taxon>
        <taxon>Ecdysozoa</taxon>
        <taxon>Arthropoda</taxon>
        <taxon>Hexapoda</taxon>
        <taxon>Insecta</taxon>
        <taxon>Pterygota</taxon>
        <taxon>Neoptera</taxon>
        <taxon>Endopterygota</taxon>
        <taxon>Coleoptera</taxon>
        <taxon>Polyphaga</taxon>
        <taxon>Scarabaeiformia</taxon>
        <taxon>Scarabaeidae</taxon>
        <taxon>Rutelinae</taxon>
        <taxon>Popillia</taxon>
    </lineage>
</organism>
<evidence type="ECO:0000256" key="5">
    <source>
        <dbReference type="ARBA" id="ARBA00022833"/>
    </source>
</evidence>
<dbReference type="GO" id="GO:0010468">
    <property type="term" value="P:regulation of gene expression"/>
    <property type="evidence" value="ECO:0007669"/>
    <property type="project" value="TreeGrafter"/>
</dbReference>